<gene>
    <name evidence="1" type="ORF">NCTC9962_06900</name>
</gene>
<evidence type="ECO:0000313" key="2">
    <source>
        <dbReference type="Proteomes" id="UP000254052"/>
    </source>
</evidence>
<evidence type="ECO:0000313" key="1">
    <source>
        <dbReference type="EMBL" id="STM19112.1"/>
    </source>
</evidence>
<dbReference type="EMBL" id="UGED01000021">
    <property type="protein sequence ID" value="STM19112.1"/>
    <property type="molecule type" value="Genomic_DNA"/>
</dbReference>
<accession>A0A377DDH5</accession>
<sequence>MLVQSEHFRRYAFLIYPQYQGANRKESARFPFLTPDTHLICLILPTLCSIINRLMKMEKNFIFGVDICDALYHALCRRQRERMNVIFMY</sequence>
<name>A0A377DDH5_ECOLX</name>
<dbReference type="AlphaFoldDB" id="A0A377DDH5"/>
<proteinExistence type="predicted"/>
<reference evidence="1 2" key="1">
    <citation type="submission" date="2018-06" db="EMBL/GenBank/DDBJ databases">
        <authorList>
            <consortium name="Pathogen Informatics"/>
            <person name="Doyle S."/>
        </authorList>
    </citation>
    <scope>NUCLEOTIDE SEQUENCE [LARGE SCALE GENOMIC DNA]</scope>
    <source>
        <strain evidence="1 2">NCTC9962</strain>
    </source>
</reference>
<protein>
    <submittedName>
        <fullName evidence="1">Uncharacterized protein</fullName>
    </submittedName>
</protein>
<dbReference type="Proteomes" id="UP000254052">
    <property type="component" value="Unassembled WGS sequence"/>
</dbReference>
<organism evidence="1 2">
    <name type="scientific">Escherichia coli</name>
    <dbReference type="NCBI Taxonomy" id="562"/>
    <lineage>
        <taxon>Bacteria</taxon>
        <taxon>Pseudomonadati</taxon>
        <taxon>Pseudomonadota</taxon>
        <taxon>Gammaproteobacteria</taxon>
        <taxon>Enterobacterales</taxon>
        <taxon>Enterobacteriaceae</taxon>
        <taxon>Escherichia</taxon>
    </lineage>
</organism>